<comment type="similarity">
    <text evidence="1">Belongs to the HpcH/HpaI aldolase family.</text>
</comment>
<proteinExistence type="inferred from homology"/>
<dbReference type="Proteomes" id="UP000319212">
    <property type="component" value="Unassembled WGS sequence"/>
</dbReference>
<dbReference type="InterPro" id="IPR015813">
    <property type="entry name" value="Pyrv/PenolPyrv_kinase-like_dom"/>
</dbReference>
<organism evidence="5 6">
    <name type="scientific">Variovorax guangxiensis</name>
    <dbReference type="NCBI Taxonomy" id="1775474"/>
    <lineage>
        <taxon>Bacteria</taxon>
        <taxon>Pseudomonadati</taxon>
        <taxon>Pseudomonadota</taxon>
        <taxon>Betaproteobacteria</taxon>
        <taxon>Burkholderiales</taxon>
        <taxon>Comamonadaceae</taxon>
        <taxon>Variovorax</taxon>
    </lineage>
</organism>
<dbReference type="InterPro" id="IPR040442">
    <property type="entry name" value="Pyrv_kinase-like_dom_sf"/>
</dbReference>
<dbReference type="OrthoDB" id="86160at2"/>
<dbReference type="GO" id="GO:0046872">
    <property type="term" value="F:metal ion binding"/>
    <property type="evidence" value="ECO:0007669"/>
    <property type="project" value="UniProtKB-KW"/>
</dbReference>
<evidence type="ECO:0000256" key="2">
    <source>
        <dbReference type="ARBA" id="ARBA00022723"/>
    </source>
</evidence>
<dbReference type="RefSeq" id="WP_140842793.1">
    <property type="nucleotide sequence ID" value="NZ_RCZI01000003.1"/>
</dbReference>
<keyword evidence="2" id="KW-0479">Metal-binding</keyword>
<dbReference type="InterPro" id="IPR050251">
    <property type="entry name" value="HpcH-HpaI_aldolase"/>
</dbReference>
<feature type="domain" description="HpcH/HpaI aldolase/citrate lyase" evidence="4">
    <location>
        <begin position="24"/>
        <end position="238"/>
    </location>
</feature>
<dbReference type="GO" id="GO:0016832">
    <property type="term" value="F:aldehyde-lyase activity"/>
    <property type="evidence" value="ECO:0007669"/>
    <property type="project" value="TreeGrafter"/>
</dbReference>
<evidence type="ECO:0000256" key="1">
    <source>
        <dbReference type="ARBA" id="ARBA00005568"/>
    </source>
</evidence>
<dbReference type="PANTHER" id="PTHR30502">
    <property type="entry name" value="2-KETO-3-DEOXY-L-RHAMNONATE ALDOLASE"/>
    <property type="match status" value="1"/>
</dbReference>
<dbReference type="EMBL" id="RCZI01000003">
    <property type="protein sequence ID" value="TPG27820.1"/>
    <property type="molecule type" value="Genomic_DNA"/>
</dbReference>
<sequence length="257" mass="26898">MNIPHPIDTRLPNMLRSGRRLRGVFNGIPSPAIVEMCAFAGLDFVLFDNEHGSAGLETTEHMLRAARASGIPTVVRCLEHDLARTLDLGVSAVQIPMVDTAAHAAALVQRLKYPTRGSPGLRGAAFSTRAAGYGAFGGTAHTALSNDGVALIVMIETPEGVANAAAIAAVPGVDAVFVGPNDLAHSMGFDNRWNEAPVQAAIASALKAIDAVGKCPGILALSPEEEDRYAAWGARYFASNTAGIILKALRDSAQYGR</sequence>
<dbReference type="Pfam" id="PF03328">
    <property type="entry name" value="HpcH_HpaI"/>
    <property type="match status" value="1"/>
</dbReference>
<evidence type="ECO:0000313" key="5">
    <source>
        <dbReference type="EMBL" id="TPG27820.1"/>
    </source>
</evidence>
<name>A0A502DT03_9BURK</name>
<dbReference type="GO" id="GO:0005737">
    <property type="term" value="C:cytoplasm"/>
    <property type="evidence" value="ECO:0007669"/>
    <property type="project" value="TreeGrafter"/>
</dbReference>
<gene>
    <name evidence="5" type="ORF">EAH82_13850</name>
</gene>
<evidence type="ECO:0000313" key="6">
    <source>
        <dbReference type="Proteomes" id="UP000319212"/>
    </source>
</evidence>
<dbReference type="SUPFAM" id="SSF51621">
    <property type="entry name" value="Phosphoenolpyruvate/pyruvate domain"/>
    <property type="match status" value="1"/>
</dbReference>
<evidence type="ECO:0000256" key="3">
    <source>
        <dbReference type="ARBA" id="ARBA00023239"/>
    </source>
</evidence>
<dbReference type="PANTHER" id="PTHR30502:SF0">
    <property type="entry name" value="PHOSPHOENOLPYRUVATE CARBOXYLASE FAMILY PROTEIN"/>
    <property type="match status" value="1"/>
</dbReference>
<dbReference type="AlphaFoldDB" id="A0A502DT03"/>
<dbReference type="Gene3D" id="3.20.20.60">
    <property type="entry name" value="Phosphoenolpyruvate-binding domains"/>
    <property type="match status" value="1"/>
</dbReference>
<comment type="caution">
    <text evidence="5">The sequence shown here is derived from an EMBL/GenBank/DDBJ whole genome shotgun (WGS) entry which is preliminary data.</text>
</comment>
<evidence type="ECO:0000259" key="4">
    <source>
        <dbReference type="Pfam" id="PF03328"/>
    </source>
</evidence>
<keyword evidence="3" id="KW-0456">Lyase</keyword>
<reference evidence="5 6" key="1">
    <citation type="journal article" date="2019" name="Environ. Microbiol.">
        <title>Species interactions and distinct microbial communities in high Arctic permafrost affected cryosols are associated with the CH4 and CO2 gas fluxes.</title>
        <authorList>
            <person name="Altshuler I."/>
            <person name="Hamel J."/>
            <person name="Turney S."/>
            <person name="Magnuson E."/>
            <person name="Levesque R."/>
            <person name="Greer C."/>
            <person name="Whyte L.G."/>
        </authorList>
    </citation>
    <scope>NUCLEOTIDE SEQUENCE [LARGE SCALE GENOMIC DNA]</scope>
    <source>
        <strain evidence="5 6">S06.C</strain>
    </source>
</reference>
<accession>A0A502DT03</accession>
<dbReference type="InterPro" id="IPR005000">
    <property type="entry name" value="Aldolase/citrate-lyase_domain"/>
</dbReference>
<protein>
    <submittedName>
        <fullName evidence="5">4-hydroxy-2-oxovalerate aldolase</fullName>
    </submittedName>
</protein>